<dbReference type="SMART" id="SM00028">
    <property type="entry name" value="TPR"/>
    <property type="match status" value="4"/>
</dbReference>
<dbReference type="GO" id="GO:0008270">
    <property type="term" value="F:zinc ion binding"/>
    <property type="evidence" value="ECO:0007669"/>
    <property type="project" value="UniProtKB-KW"/>
</dbReference>
<keyword evidence="4" id="KW-0802">TPR repeat</keyword>
<dbReference type="Gene3D" id="1.25.40.10">
    <property type="entry name" value="Tetratricopeptide repeat domain"/>
    <property type="match status" value="2"/>
</dbReference>
<dbReference type="eggNOG" id="ENOG502S5JJ">
    <property type="taxonomic scope" value="Eukaryota"/>
</dbReference>
<proteinExistence type="predicted"/>
<dbReference type="SUPFAM" id="SSF48452">
    <property type="entry name" value="TPR-like"/>
    <property type="match status" value="2"/>
</dbReference>
<dbReference type="Proteomes" id="UP000001745">
    <property type="component" value="Unassembled WGS sequence"/>
</dbReference>
<dbReference type="PhylomeDB" id="B8M693"/>
<dbReference type="InterPro" id="IPR011990">
    <property type="entry name" value="TPR-like_helical_dom_sf"/>
</dbReference>
<dbReference type="VEuPathDB" id="FungiDB:TSTA_025840"/>
<feature type="region of interest" description="Disordered" evidence="6">
    <location>
        <begin position="214"/>
        <end position="242"/>
    </location>
</feature>
<keyword evidence="3" id="KW-0863">Zinc-finger</keyword>
<keyword evidence="2" id="KW-0677">Repeat</keyword>
<accession>B8M693</accession>
<dbReference type="InParanoid" id="B8M693"/>
<keyword evidence="5" id="KW-0862">Zinc</keyword>
<dbReference type="STRING" id="441959.B8M693"/>
<evidence type="ECO:0000256" key="6">
    <source>
        <dbReference type="SAM" id="MobiDB-lite"/>
    </source>
</evidence>
<keyword evidence="1" id="KW-0479">Metal-binding</keyword>
<name>B8M693_TALSN</name>
<dbReference type="PROSITE" id="PS01360">
    <property type="entry name" value="ZF_MYND_1"/>
    <property type="match status" value="1"/>
</dbReference>
<evidence type="ECO:0000259" key="7">
    <source>
        <dbReference type="PROSITE" id="PS01360"/>
    </source>
</evidence>
<evidence type="ECO:0000256" key="3">
    <source>
        <dbReference type="ARBA" id="ARBA00022771"/>
    </source>
</evidence>
<reference evidence="9" key="1">
    <citation type="journal article" date="2015" name="Genome Announc.">
        <title>Genome sequence of the AIDS-associated pathogen Penicillium marneffei (ATCC18224) and its near taxonomic relative Talaromyces stipitatus (ATCC10500).</title>
        <authorList>
            <person name="Nierman W.C."/>
            <person name="Fedorova-Abrams N.D."/>
            <person name="Andrianopoulos A."/>
        </authorList>
    </citation>
    <scope>NUCLEOTIDE SEQUENCE [LARGE SCALE GENOMIC DNA]</scope>
    <source>
        <strain evidence="9">ATCC 10500 / CBS 375.48 / QM 6759 / NRRL 1006</strain>
    </source>
</reference>
<evidence type="ECO:0000256" key="5">
    <source>
        <dbReference type="ARBA" id="ARBA00022833"/>
    </source>
</evidence>
<dbReference type="SUPFAM" id="SSF144232">
    <property type="entry name" value="HIT/MYND zinc finger-like"/>
    <property type="match status" value="1"/>
</dbReference>
<protein>
    <submittedName>
        <fullName evidence="8">Tetratricopeptide repeat protein</fullName>
    </submittedName>
</protein>
<sequence length="1098" mass="123199">MRIFSVLKALTCQWNEFELHTHTHSDRQREIQNPETEIGAFLKANAPEGPRKAVLRASTLLSHWSGPRLNNNDQASADIRHFQDVLRKFPPRPNKDAYTIELKNVSCTDCDAIFSTRAELENHRFTKFCPGAAIVVHVMMRDNLINKGYRIEKRLVPLEGFPLRVPCNKCKDVFPSDEAKEAHENLRMSTRLSRYELRLHYDYHDDMEFRHVRKEVNSSTSHQRASSHPQVTHTGSMSIPLNPTENAMRKVHKRKSQRLLDALSTKKAGKGEDGEIVAIAFSLPEDMERVHAADGKLQDVEAGTVVDFPMAQFTTWLDMKGNDDKCLDSPTCSEKENFAENQRSSLDEDKTATVPRRMSLLKSVLGLRLPKRLSRSDTSSSQPRKLRKKENSVRFSFVSKPKKSRETSRSDSRTSSGILGKLEKTEIVSPRLDETGDSDSNPFIHVRISADGAVVEDKSGRRRVLQMEQVAHIYSVVSANMSLASIISQITSLQIRAETDLEGGNPRDAILAYKEILDILRMYPTLDTDLRIKSGTYHRLGSVYSSLGAAGESEFYFLKALAIYRRIYGRDQSVTYSLLNDIAKLCEKDGYATEASALYERVLAGRLRVLGHNDPETLNSMQELANIKMSLGDLESALQLLEEAVPAFGTVLGLQNETTLVAMNHLSILYQKLGLNENSLAMSRKMLPHCKNVVGYESPLTRDTLIKYLEESENFDFPADVKSILDHYRRTRSSESFRVLQTLGRAYMEAGLNRDACEIFLSLLDETSGGNELDSLEFFDALSALCVALEHLGHFDEAIKNYGQLLQSAHKTPLGHPSRSRMDYARNRVTDLIHRREVLTAERRAWEMFEDGPCTFCRSTTTSLCNTCHVVRFCSAACHEKGRLLHNLSCIPSVTLRESRSVAITPRCPPAVQNDALNMILPTERGTTPPSITASHTVYLDPRNFTTFRMKLSSHVNTLLLFSPEADIRYTIIGNLTESGFSQVSLPGTTAVSTFAGKMPAGMIPSTLTGHQWLTPALQESVSITPMEQSAAIYLVVAPGEQMMKNLVEKRVRARGGGGEKEYFEALDIPDSRLSEYAQGLMMNGYMGEAFLYIVGWT</sequence>
<organism evidence="8 9">
    <name type="scientific">Talaromyces stipitatus (strain ATCC 10500 / CBS 375.48 / QM 6759 / NRRL 1006)</name>
    <name type="common">Penicillium stipitatum</name>
    <dbReference type="NCBI Taxonomy" id="441959"/>
    <lineage>
        <taxon>Eukaryota</taxon>
        <taxon>Fungi</taxon>
        <taxon>Dikarya</taxon>
        <taxon>Ascomycota</taxon>
        <taxon>Pezizomycotina</taxon>
        <taxon>Eurotiomycetes</taxon>
        <taxon>Eurotiomycetidae</taxon>
        <taxon>Eurotiales</taxon>
        <taxon>Trichocomaceae</taxon>
        <taxon>Talaromyces</taxon>
        <taxon>Talaromyces sect. Talaromyces</taxon>
    </lineage>
</organism>
<feature type="compositionally biased region" description="Polar residues" evidence="6">
    <location>
        <begin position="217"/>
        <end position="242"/>
    </location>
</feature>
<feature type="region of interest" description="Disordered" evidence="6">
    <location>
        <begin position="372"/>
        <end position="420"/>
    </location>
</feature>
<evidence type="ECO:0000313" key="9">
    <source>
        <dbReference type="Proteomes" id="UP000001745"/>
    </source>
</evidence>
<dbReference type="GeneID" id="8107996"/>
<evidence type="ECO:0000256" key="2">
    <source>
        <dbReference type="ARBA" id="ARBA00022737"/>
    </source>
</evidence>
<dbReference type="EMBL" id="EQ962654">
    <property type="protein sequence ID" value="EED19268.1"/>
    <property type="molecule type" value="Genomic_DNA"/>
</dbReference>
<evidence type="ECO:0000313" key="8">
    <source>
        <dbReference type="EMBL" id="EED19268.1"/>
    </source>
</evidence>
<dbReference type="PANTHER" id="PTHR45641">
    <property type="entry name" value="TETRATRICOPEPTIDE REPEAT PROTEIN (AFU_ORTHOLOGUE AFUA_6G03870)"/>
    <property type="match status" value="1"/>
</dbReference>
<dbReference type="Pfam" id="PF13424">
    <property type="entry name" value="TPR_12"/>
    <property type="match status" value="1"/>
</dbReference>
<dbReference type="OrthoDB" id="5086500at2759"/>
<dbReference type="InterPro" id="IPR019734">
    <property type="entry name" value="TPR_rpt"/>
</dbReference>
<keyword evidence="9" id="KW-1185">Reference proteome</keyword>
<evidence type="ECO:0000256" key="1">
    <source>
        <dbReference type="ARBA" id="ARBA00022723"/>
    </source>
</evidence>
<feature type="domain" description="MYND-type" evidence="7">
    <location>
        <begin position="854"/>
        <end position="890"/>
    </location>
</feature>
<dbReference type="InterPro" id="IPR002893">
    <property type="entry name" value="Znf_MYND"/>
</dbReference>
<dbReference type="HOGENOM" id="CLU_012796_0_0_1"/>
<evidence type="ECO:0000256" key="4">
    <source>
        <dbReference type="ARBA" id="ARBA00022803"/>
    </source>
</evidence>
<dbReference type="OMA" id="SEACYLE"/>
<gene>
    <name evidence="8" type="ORF">TSTA_025840</name>
</gene>
<dbReference type="PANTHER" id="PTHR45641:SF19">
    <property type="entry name" value="NEPHROCYSTIN-3"/>
    <property type="match status" value="1"/>
</dbReference>
<dbReference type="AlphaFoldDB" id="B8M693"/>
<dbReference type="RefSeq" id="XP_002479702.1">
    <property type="nucleotide sequence ID" value="XM_002479657.1"/>
</dbReference>
<dbReference type="Pfam" id="PF13374">
    <property type="entry name" value="TPR_10"/>
    <property type="match status" value="1"/>
</dbReference>